<organism evidence="1 2">
    <name type="scientific">Panagrolaimus sp. ES5</name>
    <dbReference type="NCBI Taxonomy" id="591445"/>
    <lineage>
        <taxon>Eukaryota</taxon>
        <taxon>Metazoa</taxon>
        <taxon>Ecdysozoa</taxon>
        <taxon>Nematoda</taxon>
        <taxon>Chromadorea</taxon>
        <taxon>Rhabditida</taxon>
        <taxon>Tylenchina</taxon>
        <taxon>Panagrolaimomorpha</taxon>
        <taxon>Panagrolaimoidea</taxon>
        <taxon>Panagrolaimidae</taxon>
        <taxon>Panagrolaimus</taxon>
    </lineage>
</organism>
<dbReference type="Proteomes" id="UP000887579">
    <property type="component" value="Unplaced"/>
</dbReference>
<protein>
    <submittedName>
        <fullName evidence="2">Uncharacterized protein</fullName>
    </submittedName>
</protein>
<reference evidence="2" key="1">
    <citation type="submission" date="2022-11" db="UniProtKB">
        <authorList>
            <consortium name="WormBaseParasite"/>
        </authorList>
    </citation>
    <scope>IDENTIFICATION</scope>
</reference>
<name>A0AC34FEG1_9BILA</name>
<sequence>AITKALVIERSPAVFWLVEHYLKKKEEERKMFMALVI</sequence>
<proteinExistence type="predicted"/>
<accession>A0AC34FEG1</accession>
<dbReference type="WBParaSite" id="ES5_v2.g15544.t1">
    <property type="protein sequence ID" value="ES5_v2.g15544.t1"/>
    <property type="gene ID" value="ES5_v2.g15544"/>
</dbReference>
<evidence type="ECO:0000313" key="1">
    <source>
        <dbReference type="Proteomes" id="UP000887579"/>
    </source>
</evidence>
<evidence type="ECO:0000313" key="2">
    <source>
        <dbReference type="WBParaSite" id="ES5_v2.g15544.t1"/>
    </source>
</evidence>